<proteinExistence type="predicted"/>
<evidence type="ECO:0000256" key="1">
    <source>
        <dbReference type="SAM" id="MobiDB-lite"/>
    </source>
</evidence>
<sequence>MKGQDGTGDLRENPPTCGIARHDCHMRKSGSEPAWELNRLRLGGRRAKYEFSTTARIVFVRQTHSACAGVFFLLICPPFFCCLLFTHILPWRALPRGETERTAQIIFVSQNDAHQSKLHLPPSPSTTHVSPGGAGSVYFSDNSAGPAVLLHLASPEFFCFRPWRTRLEDWVRDHLDPHAFYDSGIFQIEILLADSRPVLNVALYSVAYGVRLTNITMVSGNTETNETGVYAAMDIGELIIACLECLQIYTANYTRPTHEHSDEAHGNVNLRTAEECTMCIQADIKHDFQKCSFHSEQLIVKNTDVKRLLDPRAQATRASKWRCCQATCLNAVGQSARRQPIRQLAAASSRPLTVSPRMRSDCPASREVLNGLQTSRRAIGRVLKAKIEWGLDLREASTEQSRKERATDTGDPRENPPISGIVRYDENPGVTSPGIEPGLPERHQPRPPGPPYLLLRGAVTSEQEALTASSMVLKALCTKTFSVKSLFARKRVHRLHGGHGGCVVSLLASHQDDMGSIPGRVTPDFRMWKSCRTMPLVSGFSRGSPVSPTPSFLR</sequence>
<organism evidence="3 4">
    <name type="scientific">Dryococelus australis</name>
    <dbReference type="NCBI Taxonomy" id="614101"/>
    <lineage>
        <taxon>Eukaryota</taxon>
        <taxon>Metazoa</taxon>
        <taxon>Ecdysozoa</taxon>
        <taxon>Arthropoda</taxon>
        <taxon>Hexapoda</taxon>
        <taxon>Insecta</taxon>
        <taxon>Pterygota</taxon>
        <taxon>Neoptera</taxon>
        <taxon>Polyneoptera</taxon>
        <taxon>Phasmatodea</taxon>
        <taxon>Verophasmatodea</taxon>
        <taxon>Anareolatae</taxon>
        <taxon>Phasmatidae</taxon>
        <taxon>Eurycanthinae</taxon>
        <taxon>Dryococelus</taxon>
    </lineage>
</organism>
<evidence type="ECO:0000256" key="2">
    <source>
        <dbReference type="SAM" id="Phobius"/>
    </source>
</evidence>
<gene>
    <name evidence="3" type="ORF">PR048_010018</name>
</gene>
<keyword evidence="2" id="KW-0472">Membrane</keyword>
<evidence type="ECO:0000313" key="3">
    <source>
        <dbReference type="EMBL" id="KAJ8890509.1"/>
    </source>
</evidence>
<evidence type="ECO:0000313" key="4">
    <source>
        <dbReference type="Proteomes" id="UP001159363"/>
    </source>
</evidence>
<keyword evidence="2" id="KW-0812">Transmembrane</keyword>
<dbReference type="Proteomes" id="UP001159363">
    <property type="component" value="Chromosome 3"/>
</dbReference>
<feature type="transmembrane region" description="Helical" evidence="2">
    <location>
        <begin position="66"/>
        <end position="89"/>
    </location>
</feature>
<accession>A0ABQ9I1L2</accession>
<keyword evidence="4" id="KW-1185">Reference proteome</keyword>
<dbReference type="EMBL" id="JARBHB010000003">
    <property type="protein sequence ID" value="KAJ8890509.1"/>
    <property type="molecule type" value="Genomic_DNA"/>
</dbReference>
<feature type="region of interest" description="Disordered" evidence="1">
    <location>
        <begin position="396"/>
        <end position="450"/>
    </location>
</feature>
<name>A0ABQ9I1L2_9NEOP</name>
<comment type="caution">
    <text evidence="3">The sequence shown here is derived from an EMBL/GenBank/DDBJ whole genome shotgun (WGS) entry which is preliminary data.</text>
</comment>
<feature type="compositionally biased region" description="Basic and acidic residues" evidence="1">
    <location>
        <begin position="396"/>
        <end position="414"/>
    </location>
</feature>
<protein>
    <submittedName>
        <fullName evidence="3">Uncharacterized protein</fullName>
    </submittedName>
</protein>
<keyword evidence="2" id="KW-1133">Transmembrane helix</keyword>
<reference evidence="3 4" key="1">
    <citation type="submission" date="2023-02" db="EMBL/GenBank/DDBJ databases">
        <title>LHISI_Scaffold_Assembly.</title>
        <authorList>
            <person name="Stuart O.P."/>
            <person name="Cleave R."/>
            <person name="Magrath M.J.L."/>
            <person name="Mikheyev A.S."/>
        </authorList>
    </citation>
    <scope>NUCLEOTIDE SEQUENCE [LARGE SCALE GENOMIC DNA]</scope>
    <source>
        <strain evidence="3">Daus_M_001</strain>
        <tissue evidence="3">Leg muscle</tissue>
    </source>
</reference>